<keyword evidence="5" id="KW-0863">Zinc-finger</keyword>
<dbReference type="Pfam" id="PF00817">
    <property type="entry name" value="IMS"/>
    <property type="match status" value="1"/>
</dbReference>
<dbReference type="FunFam" id="3.40.1170.60:FF:000008">
    <property type="entry name" value="DNA polymerase eta subunit"/>
    <property type="match status" value="1"/>
</dbReference>
<sequence>MVKVVVSSDAVQSKFKVRDLLALQSPQRSYLSPLSVIAHIDINAFFAQAEQIRLGLSRQDAVVCVQWSSIIAVSYAAREYGISRMDSIESAKLKCDKLVPVHTAVFKKGENFWRYHDEDKDPPSPINHKVSLDPYRRESRKIMKIFKKNCDLVEKASVDESFMDLGRLVIDRILQLIPSLRQQLDKMDKQDLLPSLPSDLNFEAHGFIVGYDDQSEIQISDWDDFVVLLGSSITSEIRAEIESELGYTTSCGVAKVKTVSKLASGFKKPDNQTIVLNSQIPNFVSNFDFTDFWSMGGKTGEYIKTKLSPPDSENIGYIRDNYDMGELEEYLEDKQLAEKLYLMVRGEYAAPLSERILVKSMNSNKNIRGNSGSSLQDASEWIKVFAADLFQRLVESEDENGYRTRAKTISLKFVSKKSGQTHSKQSSLPLVPREEMEETLYKYGVNLLKILGSQFGDIYPLINLNMTISNFEVVDNNSTSIMGFVKKTDVFPTGFASQLTKSNVQPKPSVVAPVPDKERAYEELGDDKRQTKLPF</sequence>
<dbReference type="GO" id="GO:0003684">
    <property type="term" value="F:damaged DNA binding"/>
    <property type="evidence" value="ECO:0007669"/>
    <property type="project" value="InterPro"/>
</dbReference>
<organism evidence="12 13">
    <name type="scientific">Cyberlindnera jadinii (strain ATCC 18201 / CBS 1600 / BCRC 20928 / JCM 3617 / NBRC 0987 / NRRL Y-1542)</name>
    <name type="common">Torula yeast</name>
    <name type="synonym">Candida utilis</name>
    <dbReference type="NCBI Taxonomy" id="983966"/>
    <lineage>
        <taxon>Eukaryota</taxon>
        <taxon>Fungi</taxon>
        <taxon>Dikarya</taxon>
        <taxon>Ascomycota</taxon>
        <taxon>Saccharomycotina</taxon>
        <taxon>Saccharomycetes</taxon>
        <taxon>Phaffomycetales</taxon>
        <taxon>Phaffomycetaceae</taxon>
        <taxon>Cyberlindnera</taxon>
    </lineage>
</organism>
<dbReference type="GO" id="GO:0005634">
    <property type="term" value="C:nucleus"/>
    <property type="evidence" value="ECO:0007669"/>
    <property type="project" value="UniProtKB-SubCell"/>
</dbReference>
<evidence type="ECO:0000256" key="10">
    <source>
        <dbReference type="SAM" id="MobiDB-lite"/>
    </source>
</evidence>
<dbReference type="InterPro" id="IPR001126">
    <property type="entry name" value="UmuC"/>
</dbReference>
<dbReference type="EMBL" id="KV453930">
    <property type="protein sequence ID" value="ODV73491.1"/>
    <property type="molecule type" value="Genomic_DNA"/>
</dbReference>
<dbReference type="GO" id="GO:0008270">
    <property type="term" value="F:zinc ion binding"/>
    <property type="evidence" value="ECO:0007669"/>
    <property type="project" value="UniProtKB-KW"/>
</dbReference>
<dbReference type="GO" id="GO:0042276">
    <property type="term" value="P:error-prone translesion synthesis"/>
    <property type="evidence" value="ECO:0007669"/>
    <property type="project" value="TreeGrafter"/>
</dbReference>
<feature type="compositionally biased region" description="Basic and acidic residues" evidence="10">
    <location>
        <begin position="515"/>
        <end position="535"/>
    </location>
</feature>
<evidence type="ECO:0000256" key="9">
    <source>
        <dbReference type="ARBA" id="ARBA00044975"/>
    </source>
</evidence>
<dbReference type="PIRSF" id="PIRSF036603">
    <property type="entry name" value="DPol_eta"/>
    <property type="match status" value="1"/>
</dbReference>
<dbReference type="GeneID" id="30992362"/>
<dbReference type="PANTHER" id="PTHR45873:SF1">
    <property type="entry name" value="DNA POLYMERASE ETA"/>
    <property type="match status" value="1"/>
</dbReference>
<dbReference type="InterPro" id="IPR017961">
    <property type="entry name" value="DNA_pol_Y-fam_little_finger"/>
</dbReference>
<name>A0A1E4S1Z1_CYBJN</name>
<dbReference type="InterPro" id="IPR052230">
    <property type="entry name" value="DNA_polymerase_eta"/>
</dbReference>
<dbReference type="GO" id="GO:0003887">
    <property type="term" value="F:DNA-directed DNA polymerase activity"/>
    <property type="evidence" value="ECO:0007669"/>
    <property type="project" value="TreeGrafter"/>
</dbReference>
<dbReference type="Pfam" id="PF11799">
    <property type="entry name" value="IMS_C"/>
    <property type="match status" value="1"/>
</dbReference>
<dbReference type="OrthoDB" id="5723at2759"/>
<dbReference type="InterPro" id="IPR043128">
    <property type="entry name" value="Rev_trsase/Diguanyl_cyclase"/>
</dbReference>
<dbReference type="RefSeq" id="XP_020070530.1">
    <property type="nucleotide sequence ID" value="XM_020217966.1"/>
</dbReference>
<dbReference type="GO" id="GO:0005657">
    <property type="term" value="C:replication fork"/>
    <property type="evidence" value="ECO:0007669"/>
    <property type="project" value="TreeGrafter"/>
</dbReference>
<dbReference type="Gene3D" id="3.40.1170.60">
    <property type="match status" value="1"/>
</dbReference>
<dbReference type="Proteomes" id="UP000094389">
    <property type="component" value="Unassembled WGS sequence"/>
</dbReference>
<dbReference type="GO" id="GO:0035861">
    <property type="term" value="C:site of double-strand break"/>
    <property type="evidence" value="ECO:0007669"/>
    <property type="project" value="TreeGrafter"/>
</dbReference>
<dbReference type="AlphaFoldDB" id="A0A1E4S1Z1"/>
<evidence type="ECO:0000313" key="12">
    <source>
        <dbReference type="EMBL" id="ODV73491.1"/>
    </source>
</evidence>
<evidence type="ECO:0000256" key="1">
    <source>
        <dbReference type="ARBA" id="ARBA00004123"/>
    </source>
</evidence>
<reference evidence="12 13" key="1">
    <citation type="journal article" date="2016" name="Proc. Natl. Acad. Sci. U.S.A.">
        <title>Comparative genomics of biotechnologically important yeasts.</title>
        <authorList>
            <person name="Riley R."/>
            <person name="Haridas S."/>
            <person name="Wolfe K.H."/>
            <person name="Lopes M.R."/>
            <person name="Hittinger C.T."/>
            <person name="Goeker M."/>
            <person name="Salamov A.A."/>
            <person name="Wisecaver J.H."/>
            <person name="Long T.M."/>
            <person name="Calvey C.H."/>
            <person name="Aerts A.L."/>
            <person name="Barry K.W."/>
            <person name="Choi C."/>
            <person name="Clum A."/>
            <person name="Coughlan A.Y."/>
            <person name="Deshpande S."/>
            <person name="Douglass A.P."/>
            <person name="Hanson S.J."/>
            <person name="Klenk H.-P."/>
            <person name="LaButti K.M."/>
            <person name="Lapidus A."/>
            <person name="Lindquist E.A."/>
            <person name="Lipzen A.M."/>
            <person name="Meier-Kolthoff J.P."/>
            <person name="Ohm R.A."/>
            <person name="Otillar R.P."/>
            <person name="Pangilinan J.L."/>
            <person name="Peng Y."/>
            <person name="Rokas A."/>
            <person name="Rosa C.A."/>
            <person name="Scheuner C."/>
            <person name="Sibirny A.A."/>
            <person name="Slot J.C."/>
            <person name="Stielow J.B."/>
            <person name="Sun H."/>
            <person name="Kurtzman C.P."/>
            <person name="Blackwell M."/>
            <person name="Grigoriev I.V."/>
            <person name="Jeffries T.W."/>
        </authorList>
    </citation>
    <scope>NUCLEOTIDE SEQUENCE [LARGE SCALE GENOMIC DNA]</scope>
    <source>
        <strain evidence="13">ATCC 18201 / CBS 1600 / BCRC 20928 / JCM 3617 / NBRC 0987 / NRRL Y-1542</strain>
    </source>
</reference>
<dbReference type="InterPro" id="IPR043502">
    <property type="entry name" value="DNA/RNA_pol_sf"/>
</dbReference>
<keyword evidence="8" id="KW-0539">Nucleus</keyword>
<dbReference type="SUPFAM" id="SSF100879">
    <property type="entry name" value="Lesion bypass DNA polymerase (Y-family), little finger domain"/>
    <property type="match status" value="1"/>
</dbReference>
<evidence type="ECO:0000256" key="6">
    <source>
        <dbReference type="ARBA" id="ARBA00022833"/>
    </source>
</evidence>
<evidence type="ECO:0000256" key="5">
    <source>
        <dbReference type="ARBA" id="ARBA00022771"/>
    </source>
</evidence>
<keyword evidence="4" id="KW-0227">DNA damage</keyword>
<keyword evidence="2" id="KW-0808">Transferase</keyword>
<keyword evidence="7" id="KW-0234">DNA repair</keyword>
<dbReference type="InterPro" id="IPR036775">
    <property type="entry name" value="DNA_pol_Y-fam_lit_finger_sf"/>
</dbReference>
<dbReference type="GO" id="GO:0006281">
    <property type="term" value="P:DNA repair"/>
    <property type="evidence" value="ECO:0007669"/>
    <property type="project" value="UniProtKB-KW"/>
</dbReference>
<dbReference type="PROSITE" id="PS50173">
    <property type="entry name" value="UMUC"/>
    <property type="match status" value="1"/>
</dbReference>
<dbReference type="Gene3D" id="3.30.70.270">
    <property type="match status" value="1"/>
</dbReference>
<protein>
    <recommendedName>
        <fullName evidence="9">DNA polymerase eta</fullName>
    </recommendedName>
</protein>
<evidence type="ECO:0000256" key="3">
    <source>
        <dbReference type="ARBA" id="ARBA00022723"/>
    </source>
</evidence>
<dbReference type="GO" id="GO:0009314">
    <property type="term" value="P:response to radiation"/>
    <property type="evidence" value="ECO:0007669"/>
    <property type="project" value="TreeGrafter"/>
</dbReference>
<keyword evidence="6" id="KW-0862">Zinc</keyword>
<dbReference type="PANTHER" id="PTHR45873">
    <property type="entry name" value="DNA POLYMERASE ETA"/>
    <property type="match status" value="1"/>
</dbReference>
<accession>A0A1E4S1Z1</accession>
<evidence type="ECO:0000256" key="8">
    <source>
        <dbReference type="ARBA" id="ARBA00023242"/>
    </source>
</evidence>
<dbReference type="Gene3D" id="3.30.1490.100">
    <property type="entry name" value="DNA polymerase, Y-family, little finger domain"/>
    <property type="match status" value="1"/>
</dbReference>
<feature type="region of interest" description="Disordered" evidence="10">
    <location>
        <begin position="506"/>
        <end position="535"/>
    </location>
</feature>
<dbReference type="STRING" id="983966.A0A1E4S1Z1"/>
<comment type="subcellular location">
    <subcellularLocation>
        <location evidence="1">Nucleus</location>
    </subcellularLocation>
</comment>
<evidence type="ECO:0000259" key="11">
    <source>
        <dbReference type="PROSITE" id="PS50173"/>
    </source>
</evidence>
<keyword evidence="13" id="KW-1185">Reference proteome</keyword>
<dbReference type="OMA" id="AWPCSNL"/>
<proteinExistence type="predicted"/>
<evidence type="ECO:0000256" key="2">
    <source>
        <dbReference type="ARBA" id="ARBA00022679"/>
    </source>
</evidence>
<dbReference type="GO" id="GO:0070987">
    <property type="term" value="P:error-free translesion synthesis"/>
    <property type="evidence" value="ECO:0007669"/>
    <property type="project" value="UniProtKB-ARBA"/>
</dbReference>
<gene>
    <name evidence="12" type="ORF">CYBJADRAFT_84471</name>
</gene>
<feature type="domain" description="UmuC" evidence="11">
    <location>
        <begin position="37"/>
        <end position="296"/>
    </location>
</feature>
<dbReference type="GO" id="GO:0007064">
    <property type="term" value="P:mitotic sister chromatid cohesion"/>
    <property type="evidence" value="ECO:0007669"/>
    <property type="project" value="UniProtKB-ARBA"/>
</dbReference>
<evidence type="ECO:0000256" key="4">
    <source>
        <dbReference type="ARBA" id="ARBA00022763"/>
    </source>
</evidence>
<keyword evidence="3" id="KW-0479">Metal-binding</keyword>
<evidence type="ECO:0000313" key="13">
    <source>
        <dbReference type="Proteomes" id="UP000094389"/>
    </source>
</evidence>
<dbReference type="Gene3D" id="1.10.150.20">
    <property type="entry name" value="5' to 3' exonuclease, C-terminal subdomain"/>
    <property type="match status" value="1"/>
</dbReference>
<evidence type="ECO:0000256" key="7">
    <source>
        <dbReference type="ARBA" id="ARBA00023204"/>
    </source>
</evidence>
<dbReference type="SUPFAM" id="SSF56672">
    <property type="entry name" value="DNA/RNA polymerases"/>
    <property type="match status" value="1"/>
</dbReference>